<comment type="caution">
    <text evidence="1">The sequence shown here is derived from an EMBL/GenBank/DDBJ whole genome shotgun (WGS) entry which is preliminary data.</text>
</comment>
<gene>
    <name evidence="1" type="ORF">PUN28_009269</name>
</gene>
<accession>A0AAW2FSY7</accession>
<dbReference type="Proteomes" id="UP001430953">
    <property type="component" value="Unassembled WGS sequence"/>
</dbReference>
<protein>
    <submittedName>
        <fullName evidence="1">Uncharacterized protein</fullName>
    </submittedName>
</protein>
<evidence type="ECO:0000313" key="1">
    <source>
        <dbReference type="EMBL" id="KAL0118487.1"/>
    </source>
</evidence>
<name>A0AAW2FSY7_9HYME</name>
<proteinExistence type="predicted"/>
<dbReference type="EMBL" id="JADYXP020000008">
    <property type="protein sequence ID" value="KAL0118487.1"/>
    <property type="molecule type" value="Genomic_DNA"/>
</dbReference>
<dbReference type="AlphaFoldDB" id="A0AAW2FSY7"/>
<sequence length="77" mass="8917">MNFSLPRGAKLDRRRLLYSQVESFTKNQALTERRFLSHTYKQRHGNVRLKAGSNVHGMKMQSARVPSIKFHACKTVT</sequence>
<keyword evidence="2" id="KW-1185">Reference proteome</keyword>
<organism evidence="1 2">
    <name type="scientific">Cardiocondyla obscurior</name>
    <dbReference type="NCBI Taxonomy" id="286306"/>
    <lineage>
        <taxon>Eukaryota</taxon>
        <taxon>Metazoa</taxon>
        <taxon>Ecdysozoa</taxon>
        <taxon>Arthropoda</taxon>
        <taxon>Hexapoda</taxon>
        <taxon>Insecta</taxon>
        <taxon>Pterygota</taxon>
        <taxon>Neoptera</taxon>
        <taxon>Endopterygota</taxon>
        <taxon>Hymenoptera</taxon>
        <taxon>Apocrita</taxon>
        <taxon>Aculeata</taxon>
        <taxon>Formicoidea</taxon>
        <taxon>Formicidae</taxon>
        <taxon>Myrmicinae</taxon>
        <taxon>Cardiocondyla</taxon>
    </lineage>
</organism>
<evidence type="ECO:0000313" key="2">
    <source>
        <dbReference type="Proteomes" id="UP001430953"/>
    </source>
</evidence>
<reference evidence="1 2" key="1">
    <citation type="submission" date="2023-03" db="EMBL/GenBank/DDBJ databases">
        <title>High recombination rates correlate with genetic variation in Cardiocondyla obscurior ants.</title>
        <authorList>
            <person name="Errbii M."/>
        </authorList>
    </citation>
    <scope>NUCLEOTIDE SEQUENCE [LARGE SCALE GENOMIC DNA]</scope>
    <source>
        <strain evidence="1">Alpha-2009</strain>
        <tissue evidence="1">Whole body</tissue>
    </source>
</reference>